<dbReference type="InterPro" id="IPR032675">
    <property type="entry name" value="LRR_dom_sf"/>
</dbReference>
<dbReference type="SUPFAM" id="SSF52047">
    <property type="entry name" value="RNI-like"/>
    <property type="match status" value="1"/>
</dbReference>
<protein>
    <recommendedName>
        <fullName evidence="3">F-box domain-containing protein</fullName>
    </recommendedName>
</protein>
<organism evidence="1 2">
    <name type="scientific">Armillaria tabescens</name>
    <name type="common">Ringless honey mushroom</name>
    <name type="synonym">Agaricus tabescens</name>
    <dbReference type="NCBI Taxonomy" id="1929756"/>
    <lineage>
        <taxon>Eukaryota</taxon>
        <taxon>Fungi</taxon>
        <taxon>Dikarya</taxon>
        <taxon>Basidiomycota</taxon>
        <taxon>Agaricomycotina</taxon>
        <taxon>Agaricomycetes</taxon>
        <taxon>Agaricomycetidae</taxon>
        <taxon>Agaricales</taxon>
        <taxon>Marasmiineae</taxon>
        <taxon>Physalacriaceae</taxon>
        <taxon>Desarmillaria</taxon>
    </lineage>
</organism>
<proteinExistence type="predicted"/>
<comment type="caution">
    <text evidence="1">The sequence shown here is derived from an EMBL/GenBank/DDBJ whole genome shotgun (WGS) entry which is preliminary data.</text>
</comment>
<dbReference type="GeneID" id="85349614"/>
<evidence type="ECO:0008006" key="3">
    <source>
        <dbReference type="Google" id="ProtNLM"/>
    </source>
</evidence>
<dbReference type="Gene3D" id="3.80.10.10">
    <property type="entry name" value="Ribonuclease Inhibitor"/>
    <property type="match status" value="1"/>
</dbReference>
<accession>A0AA39NC72</accession>
<keyword evidence="2" id="KW-1185">Reference proteome</keyword>
<evidence type="ECO:0000313" key="2">
    <source>
        <dbReference type="Proteomes" id="UP001175211"/>
    </source>
</evidence>
<sequence length="406" mass="46445">MVELPQELIEKIIDIVSQHETSLLLSSNPIKSLKSCALVARAFRFRSQYHLFHDVSLLNTRHYMRFLVICEASPHIPSLVRSLHLAQSDRSSNVAEREVWGLRSILSGMVNLRSLRLFDYGKIYRFPYSSLPPSLTSIEIRDVEFYDIDDLCALLNCHPRLRTLKLGENISIRASGEQDNMELKHNLYVSGPCIETLDISAYFNWYILQAVMENSCHRFPFDLHHLRNLTLAVTSPNVHRFVAAIMTPVARSIERLELNIFKRGFSLGQHGSISQSNPSLPSLPRLRSISIYYESPNRSLLGWIASNIFRRAPTLQEITLTVSLLSTRLTDGHIMIDGEGIWMRLDVVIAAHPTIQSFVIDLSVFRSTKDLDWREMMTLSIQKLLPATVAREIMFVSYGGRKHKVQ</sequence>
<dbReference type="RefSeq" id="XP_060334429.1">
    <property type="nucleotide sequence ID" value="XM_060466066.1"/>
</dbReference>
<dbReference type="AlphaFoldDB" id="A0AA39NC72"/>
<dbReference type="EMBL" id="JAUEPS010000008">
    <property type="protein sequence ID" value="KAK0462963.1"/>
    <property type="molecule type" value="Genomic_DNA"/>
</dbReference>
<evidence type="ECO:0000313" key="1">
    <source>
        <dbReference type="EMBL" id="KAK0462963.1"/>
    </source>
</evidence>
<dbReference type="Proteomes" id="UP001175211">
    <property type="component" value="Unassembled WGS sequence"/>
</dbReference>
<reference evidence="1" key="1">
    <citation type="submission" date="2023-06" db="EMBL/GenBank/DDBJ databases">
        <authorList>
            <consortium name="Lawrence Berkeley National Laboratory"/>
            <person name="Ahrendt S."/>
            <person name="Sahu N."/>
            <person name="Indic B."/>
            <person name="Wong-Bajracharya J."/>
            <person name="Merenyi Z."/>
            <person name="Ke H.-M."/>
            <person name="Monk M."/>
            <person name="Kocsube S."/>
            <person name="Drula E."/>
            <person name="Lipzen A."/>
            <person name="Balint B."/>
            <person name="Henrissat B."/>
            <person name="Andreopoulos B."/>
            <person name="Martin F.M."/>
            <person name="Harder C.B."/>
            <person name="Rigling D."/>
            <person name="Ford K.L."/>
            <person name="Foster G.D."/>
            <person name="Pangilinan J."/>
            <person name="Papanicolaou A."/>
            <person name="Barry K."/>
            <person name="LaButti K."/>
            <person name="Viragh M."/>
            <person name="Koriabine M."/>
            <person name="Yan M."/>
            <person name="Riley R."/>
            <person name="Champramary S."/>
            <person name="Plett K.L."/>
            <person name="Tsai I.J."/>
            <person name="Slot J."/>
            <person name="Sipos G."/>
            <person name="Plett J."/>
            <person name="Nagy L.G."/>
            <person name="Grigoriev I.V."/>
        </authorList>
    </citation>
    <scope>NUCLEOTIDE SEQUENCE</scope>
    <source>
        <strain evidence="1">CCBAS 213</strain>
    </source>
</reference>
<gene>
    <name evidence="1" type="ORF">EV420DRAFT_1146884</name>
</gene>
<name>A0AA39NC72_ARMTA</name>